<dbReference type="PANTHER" id="PTHR12561:SF3">
    <property type="entry name" value="LIPOYLTRANSFERASE 1, MITOCHONDRIAL"/>
    <property type="match status" value="1"/>
</dbReference>
<organism evidence="12 13">
    <name type="scientific">Candida metapsilosis</name>
    <dbReference type="NCBI Taxonomy" id="273372"/>
    <lineage>
        <taxon>Eukaryota</taxon>
        <taxon>Fungi</taxon>
        <taxon>Dikarya</taxon>
        <taxon>Ascomycota</taxon>
        <taxon>Saccharomycotina</taxon>
        <taxon>Pichiomycetes</taxon>
        <taxon>Debaryomycetaceae</taxon>
        <taxon>Candida/Lodderomyces clade</taxon>
        <taxon>Candida</taxon>
    </lineage>
</organism>
<dbReference type="CDD" id="cd16443">
    <property type="entry name" value="LplA"/>
    <property type="match status" value="1"/>
</dbReference>
<evidence type="ECO:0000256" key="2">
    <source>
        <dbReference type="ARBA" id="ARBA00005085"/>
    </source>
</evidence>
<dbReference type="Pfam" id="PF10437">
    <property type="entry name" value="Lip_prot_lig_C"/>
    <property type="match status" value="1"/>
</dbReference>
<evidence type="ECO:0000256" key="3">
    <source>
        <dbReference type="ARBA" id="ARBA00005124"/>
    </source>
</evidence>
<dbReference type="InterPro" id="IPR004143">
    <property type="entry name" value="BPL_LPL_catalytic"/>
</dbReference>
<dbReference type="SUPFAM" id="SSF82649">
    <property type="entry name" value="SufE/NifU"/>
    <property type="match status" value="1"/>
</dbReference>
<keyword evidence="13" id="KW-1185">Reference proteome</keyword>
<comment type="function">
    <text evidence="1">Catalyzes both the ATP-dependent activation of exogenously supplied lipoate to lipoyl-AMP and the transfer of the activated lipoyl onto the lipoyl domains of lipoate-dependent enzymes.</text>
</comment>
<name>A0A8H7ZGW6_9ASCO</name>
<dbReference type="UniPathway" id="UPA00537">
    <property type="reaction ID" value="UER00594"/>
</dbReference>
<dbReference type="InterPro" id="IPR045864">
    <property type="entry name" value="aa-tRNA-synth_II/BPL/LPL"/>
</dbReference>
<dbReference type="EC" id="6.3.1.20" evidence="5"/>
<dbReference type="PROSITE" id="PS51733">
    <property type="entry name" value="BPL_LPL_CATALYTIC"/>
    <property type="match status" value="1"/>
</dbReference>
<dbReference type="SUPFAM" id="SSF55681">
    <property type="entry name" value="Class II aaRS and biotin synthetases"/>
    <property type="match status" value="1"/>
</dbReference>
<evidence type="ECO:0000256" key="10">
    <source>
        <dbReference type="ARBA" id="ARBA00048037"/>
    </source>
</evidence>
<dbReference type="RefSeq" id="XP_067549010.1">
    <property type="nucleotide sequence ID" value="XM_067690556.1"/>
</dbReference>
<comment type="similarity">
    <text evidence="4">Belongs to the LplA family.</text>
</comment>
<dbReference type="EMBL" id="JAEOAQ010000002">
    <property type="protein sequence ID" value="KAG5419894.1"/>
    <property type="molecule type" value="Genomic_DNA"/>
</dbReference>
<dbReference type="PANTHER" id="PTHR12561">
    <property type="entry name" value="LIPOATE-PROTEIN LIGASE"/>
    <property type="match status" value="1"/>
</dbReference>
<evidence type="ECO:0000256" key="6">
    <source>
        <dbReference type="ARBA" id="ARBA00015925"/>
    </source>
</evidence>
<evidence type="ECO:0000256" key="4">
    <source>
        <dbReference type="ARBA" id="ARBA00008242"/>
    </source>
</evidence>
<reference evidence="12 13" key="1">
    <citation type="submission" date="2020-12" db="EMBL/GenBank/DDBJ databases">
        <title>Effect of drift, selection, and recombination on the evolution of hybrid genomes in Candida yeast pathogens.</title>
        <authorList>
            <person name="Mixao V."/>
            <person name="Ksiezopolska E."/>
            <person name="Saus E."/>
            <person name="Boekhout T."/>
            <person name="Gacser A."/>
            <person name="Gabaldon T."/>
        </authorList>
    </citation>
    <scope>NUCLEOTIDE SEQUENCE [LARGE SCALE GENOMIC DNA]</scope>
    <source>
        <strain evidence="12 13">BP57</strain>
    </source>
</reference>
<dbReference type="GO" id="GO:0009249">
    <property type="term" value="P:protein lipoylation"/>
    <property type="evidence" value="ECO:0007669"/>
    <property type="project" value="InterPro"/>
</dbReference>
<dbReference type="InterPro" id="IPR004562">
    <property type="entry name" value="LipoylTrfase_LipoateP_Ligase"/>
</dbReference>
<dbReference type="Proteomes" id="UP000669133">
    <property type="component" value="Unassembled WGS sequence"/>
</dbReference>
<evidence type="ECO:0000256" key="7">
    <source>
        <dbReference type="ARBA" id="ARBA00022598"/>
    </source>
</evidence>
<feature type="domain" description="BPL/LPL catalytic" evidence="11">
    <location>
        <begin position="131"/>
        <end position="311"/>
    </location>
</feature>
<comment type="pathway">
    <text evidence="2">Protein modification; protein lipoylation via exogenous pathway; protein N(6)-(lipoyl)lysine from lipoate: step 2/2.</text>
</comment>
<dbReference type="GO" id="GO:0016979">
    <property type="term" value="F:lipoate-protein ligase activity"/>
    <property type="evidence" value="ECO:0007669"/>
    <property type="project" value="UniProtKB-EC"/>
</dbReference>
<dbReference type="GeneID" id="93650403"/>
<evidence type="ECO:0000313" key="12">
    <source>
        <dbReference type="EMBL" id="KAG5419894.1"/>
    </source>
</evidence>
<evidence type="ECO:0000256" key="1">
    <source>
        <dbReference type="ARBA" id="ARBA00003253"/>
    </source>
</evidence>
<evidence type="ECO:0000256" key="5">
    <source>
        <dbReference type="ARBA" id="ARBA00012367"/>
    </source>
</evidence>
<dbReference type="InterPro" id="IPR019491">
    <property type="entry name" value="Lipoate_protein_ligase_C"/>
</dbReference>
<dbReference type="OrthoDB" id="201621at2759"/>
<gene>
    <name evidence="12" type="ORF">I9W82_001774</name>
</gene>
<dbReference type="GO" id="GO:0017118">
    <property type="term" value="F:lipoyltransferase activity"/>
    <property type="evidence" value="ECO:0007669"/>
    <property type="project" value="TreeGrafter"/>
</dbReference>
<dbReference type="Pfam" id="PF21948">
    <property type="entry name" value="LplA-B_cat"/>
    <property type="match status" value="1"/>
</dbReference>
<accession>A0A8H7ZGW6</accession>
<comment type="caution">
    <text evidence="12">The sequence shown here is derived from an EMBL/GenBank/DDBJ whole genome shotgun (WGS) entry which is preliminary data.</text>
</comment>
<evidence type="ECO:0000259" key="11">
    <source>
        <dbReference type="PROSITE" id="PS51733"/>
    </source>
</evidence>
<dbReference type="GO" id="GO:0005739">
    <property type="term" value="C:mitochondrion"/>
    <property type="evidence" value="ECO:0007669"/>
    <property type="project" value="TreeGrafter"/>
</dbReference>
<evidence type="ECO:0000313" key="13">
    <source>
        <dbReference type="Proteomes" id="UP000669133"/>
    </source>
</evidence>
<evidence type="ECO:0000256" key="9">
    <source>
        <dbReference type="ARBA" id="ARBA00022840"/>
    </source>
</evidence>
<protein>
    <recommendedName>
        <fullName evidence="6">Putative lipoate-protein ligase A</fullName>
        <ecNumber evidence="5">6.3.1.20</ecNumber>
    </recommendedName>
</protein>
<comment type="pathway">
    <text evidence="3">Protein modification; protein lipoylation via exogenous pathway; protein N(6)-(lipoyl)lysine from lipoate: step 1/2.</text>
</comment>
<dbReference type="Gene3D" id="3.30.930.10">
    <property type="entry name" value="Bira Bifunctional Protein, Domain 2"/>
    <property type="match status" value="1"/>
</dbReference>
<dbReference type="AlphaFoldDB" id="A0A8H7ZGW6"/>
<dbReference type="Gene3D" id="3.30.390.50">
    <property type="entry name" value="CO dehydrogenase flavoprotein, C-terminal domain"/>
    <property type="match status" value="1"/>
</dbReference>
<sequence>MTTYLPVITRVGSISRLLKQQTSQFKRYLSNINSPFQDDLSDFDLDDFGLEDFRHYKESPEVAKYREAQLKELLHNEAQPSQPTDTSQESLESIATKNEPTIIISKLNDPYLNLAIEDYVYSKIPISKTTPFKAHRLMFYTNSPCVVIGKNQNPWKEVNLPVMNRLGIPLIRRRSGGGTVVHDLGNVNYSFMSTKQEFDRFKFVNLIVEAVNGARITSTKIKVNHRGDIVTKDDIVSGDSGELKISGSAYKLSRGKSYHHGTMLLNSDLNRLKQVLHRDTTQVGLVDTSKTIDSVKAKVTNLQISQQSFIDLVSNGFKFEYGISGEPTTVENENNDDPDKEFNEMMGLSDFANAIKSANVYQIDSDSIELPQEVVSIADGLKSWEWKFGRTPLFMHTLENLKLNISVKFTVDKGIIENVELVGESHFNLLSELNERLCGVQYRGDLIEKALSGNEATRELGSWLHNSIDGV</sequence>
<dbReference type="GO" id="GO:0005524">
    <property type="term" value="F:ATP binding"/>
    <property type="evidence" value="ECO:0007669"/>
    <property type="project" value="UniProtKB-KW"/>
</dbReference>
<proteinExistence type="inferred from homology"/>
<keyword evidence="9" id="KW-0067">ATP-binding</keyword>
<keyword evidence="7" id="KW-0436">Ligase</keyword>
<comment type="catalytic activity">
    <reaction evidence="10">
        <text>L-lysyl-[lipoyl-carrier protein] + (R)-lipoate + ATP = N(6)-[(R)-lipoyl]-L-lysyl-[lipoyl-carrier protein] + AMP + diphosphate + H(+)</text>
        <dbReference type="Rhea" id="RHEA:49288"/>
        <dbReference type="Rhea" id="RHEA-COMP:10500"/>
        <dbReference type="Rhea" id="RHEA-COMP:10502"/>
        <dbReference type="ChEBI" id="CHEBI:15378"/>
        <dbReference type="ChEBI" id="CHEBI:29969"/>
        <dbReference type="ChEBI" id="CHEBI:30616"/>
        <dbReference type="ChEBI" id="CHEBI:33019"/>
        <dbReference type="ChEBI" id="CHEBI:83088"/>
        <dbReference type="ChEBI" id="CHEBI:83099"/>
        <dbReference type="ChEBI" id="CHEBI:456215"/>
        <dbReference type="EC" id="6.3.1.20"/>
    </reaction>
</comment>
<keyword evidence="8" id="KW-0547">Nucleotide-binding</keyword>
<evidence type="ECO:0000256" key="8">
    <source>
        <dbReference type="ARBA" id="ARBA00022741"/>
    </source>
</evidence>